<dbReference type="InterPro" id="IPR007344">
    <property type="entry name" value="GrpB/CoaE"/>
</dbReference>
<sequence length="84" mass="9325">MNSDEWINEAENTIKELKSLLGDTAIDIQHIGSTAIPLIHAKPIIDIVIGVQKLNDIQPYVEVLQERGFVFRGEDVSGQVDILV</sequence>
<evidence type="ECO:0000313" key="2">
    <source>
        <dbReference type="Proteomes" id="UP000824201"/>
    </source>
</evidence>
<dbReference type="Pfam" id="PF04229">
    <property type="entry name" value="GrpB"/>
    <property type="match status" value="1"/>
</dbReference>
<dbReference type="SUPFAM" id="SSF81301">
    <property type="entry name" value="Nucleotidyltransferase"/>
    <property type="match status" value="1"/>
</dbReference>
<dbReference type="AlphaFoldDB" id="A0A9D1ECI3"/>
<reference evidence="1" key="2">
    <citation type="journal article" date="2021" name="PeerJ">
        <title>Extensive microbial diversity within the chicken gut microbiome revealed by metagenomics and culture.</title>
        <authorList>
            <person name="Gilroy R."/>
            <person name="Ravi A."/>
            <person name="Getino M."/>
            <person name="Pursley I."/>
            <person name="Horton D.L."/>
            <person name="Alikhan N.F."/>
            <person name="Baker D."/>
            <person name="Gharbi K."/>
            <person name="Hall N."/>
            <person name="Watson M."/>
            <person name="Adriaenssens E.M."/>
            <person name="Foster-Nyarko E."/>
            <person name="Jarju S."/>
            <person name="Secka A."/>
            <person name="Antonio M."/>
            <person name="Oren A."/>
            <person name="Chaudhuri R.R."/>
            <person name="La Ragione R."/>
            <person name="Hildebrand F."/>
            <person name="Pallen M.J."/>
        </authorList>
    </citation>
    <scope>NUCLEOTIDE SEQUENCE</scope>
    <source>
        <strain evidence="1">ChiW13-3771</strain>
    </source>
</reference>
<comment type="caution">
    <text evidence="1">The sequence shown here is derived from an EMBL/GenBank/DDBJ whole genome shotgun (WGS) entry which is preliminary data.</text>
</comment>
<accession>A0A9D1ECI3</accession>
<dbReference type="PANTHER" id="PTHR34822">
    <property type="entry name" value="GRPB DOMAIN PROTEIN (AFU_ORTHOLOGUE AFUA_1G01530)"/>
    <property type="match status" value="1"/>
</dbReference>
<reference evidence="1" key="1">
    <citation type="submission" date="2020-10" db="EMBL/GenBank/DDBJ databases">
        <authorList>
            <person name="Gilroy R."/>
        </authorList>
    </citation>
    <scope>NUCLEOTIDE SEQUENCE</scope>
    <source>
        <strain evidence="1">ChiW13-3771</strain>
    </source>
</reference>
<dbReference type="PANTHER" id="PTHR34822:SF1">
    <property type="entry name" value="GRPB FAMILY PROTEIN"/>
    <property type="match status" value="1"/>
</dbReference>
<name>A0A9D1ECI3_9FIRM</name>
<dbReference type="EMBL" id="DVHN01000009">
    <property type="protein sequence ID" value="HIR87551.1"/>
    <property type="molecule type" value="Genomic_DNA"/>
</dbReference>
<evidence type="ECO:0000313" key="1">
    <source>
        <dbReference type="EMBL" id="HIR87551.1"/>
    </source>
</evidence>
<dbReference type="Gene3D" id="3.30.460.10">
    <property type="entry name" value="Beta Polymerase, domain 2"/>
    <property type="match status" value="1"/>
</dbReference>
<proteinExistence type="predicted"/>
<dbReference type="Proteomes" id="UP000824201">
    <property type="component" value="Unassembled WGS sequence"/>
</dbReference>
<dbReference type="InterPro" id="IPR043519">
    <property type="entry name" value="NT_sf"/>
</dbReference>
<protein>
    <submittedName>
        <fullName evidence="1">GrpB family protein</fullName>
    </submittedName>
</protein>
<organism evidence="1 2">
    <name type="scientific">Candidatus Fimimorpha faecalis</name>
    <dbReference type="NCBI Taxonomy" id="2840824"/>
    <lineage>
        <taxon>Bacteria</taxon>
        <taxon>Bacillati</taxon>
        <taxon>Bacillota</taxon>
        <taxon>Clostridia</taxon>
        <taxon>Eubacteriales</taxon>
        <taxon>Candidatus Fimimorpha</taxon>
    </lineage>
</organism>
<gene>
    <name evidence="1" type="ORF">IAC96_01230</name>
</gene>